<feature type="compositionally biased region" description="Basic residues" evidence="1">
    <location>
        <begin position="49"/>
        <end position="62"/>
    </location>
</feature>
<dbReference type="PANTHER" id="PTHR38703">
    <property type="entry name" value="CHROMOSOME 8, WHOLE GENOME SHOTGUN SEQUENCE"/>
    <property type="match status" value="1"/>
</dbReference>
<dbReference type="PANTHER" id="PTHR38703:SF1">
    <property type="entry name" value="ALLERGEN"/>
    <property type="match status" value="1"/>
</dbReference>
<accession>A0AAV9Q3S7</accession>
<feature type="compositionally biased region" description="Polar residues" evidence="1">
    <location>
        <begin position="149"/>
        <end position="158"/>
    </location>
</feature>
<feature type="region of interest" description="Disordered" evidence="1">
    <location>
        <begin position="1"/>
        <end position="96"/>
    </location>
</feature>
<gene>
    <name evidence="2" type="ORF">LTR25_006224</name>
</gene>
<feature type="compositionally biased region" description="Polar residues" evidence="1">
    <location>
        <begin position="27"/>
        <end position="37"/>
    </location>
</feature>
<protein>
    <submittedName>
        <fullName evidence="2">Uncharacterized protein</fullName>
    </submittedName>
</protein>
<dbReference type="AlphaFoldDB" id="A0AAV9Q3S7"/>
<feature type="region of interest" description="Disordered" evidence="1">
    <location>
        <begin position="357"/>
        <end position="402"/>
    </location>
</feature>
<name>A0AAV9Q3S7_9PEZI</name>
<evidence type="ECO:0000313" key="2">
    <source>
        <dbReference type="EMBL" id="KAK5535216.1"/>
    </source>
</evidence>
<evidence type="ECO:0000313" key="3">
    <source>
        <dbReference type="Proteomes" id="UP001345827"/>
    </source>
</evidence>
<feature type="compositionally biased region" description="Polar residues" evidence="1">
    <location>
        <begin position="229"/>
        <end position="242"/>
    </location>
</feature>
<keyword evidence="3" id="KW-1185">Reference proteome</keyword>
<dbReference type="Proteomes" id="UP001345827">
    <property type="component" value="Unassembled WGS sequence"/>
</dbReference>
<dbReference type="EMBL" id="JAXLQG010000010">
    <property type="protein sequence ID" value="KAK5535216.1"/>
    <property type="molecule type" value="Genomic_DNA"/>
</dbReference>
<feature type="compositionally biased region" description="Polar residues" evidence="1">
    <location>
        <begin position="85"/>
        <end position="96"/>
    </location>
</feature>
<organism evidence="2 3">
    <name type="scientific">Vermiconidia calcicola</name>
    <dbReference type="NCBI Taxonomy" id="1690605"/>
    <lineage>
        <taxon>Eukaryota</taxon>
        <taxon>Fungi</taxon>
        <taxon>Dikarya</taxon>
        <taxon>Ascomycota</taxon>
        <taxon>Pezizomycotina</taxon>
        <taxon>Dothideomycetes</taxon>
        <taxon>Dothideomycetidae</taxon>
        <taxon>Mycosphaerellales</taxon>
        <taxon>Extremaceae</taxon>
        <taxon>Vermiconidia</taxon>
    </lineage>
</organism>
<feature type="compositionally biased region" description="Basic and acidic residues" evidence="1">
    <location>
        <begin position="7"/>
        <end position="18"/>
    </location>
</feature>
<reference evidence="2 3" key="1">
    <citation type="submission" date="2023-06" db="EMBL/GenBank/DDBJ databases">
        <title>Black Yeasts Isolated from many extreme environments.</title>
        <authorList>
            <person name="Coleine C."/>
            <person name="Stajich J.E."/>
            <person name="Selbmann L."/>
        </authorList>
    </citation>
    <scope>NUCLEOTIDE SEQUENCE [LARGE SCALE GENOMIC DNA]</scope>
    <source>
        <strain evidence="2 3">CCFEE 5887</strain>
    </source>
</reference>
<proteinExistence type="predicted"/>
<sequence>MSTNRNFNHDGHESLLEQKKHHHHGSTSHASQQQANYTLRPATAPANHHVPRPTRSRSRLQKRASSQALTTSTNGPTVMAPSVTLPPSQNTQNPMSLERQSLTALPQLPEAIPHRSSSLRQKTRPRTTETAKAKPKQSSEYLKSPSPRPSTYPSQNNLKSSYDDKPSSSPSHIPPQDQSITHPPRTPRHVPLAPYDPSPLNPLYHIPSPDMTSSSFTSMSSASTSSPSRQTNTNSAPNSTTHASEHVILPPGFRPGTSTHTDVETIWHPAVTHQVVKEHTIEVVQEAVTREIHVHHYYTHVQPIKAVEVLPARHFIVDPTTGQKVEIPAPEGWELPADLRPRKPDTSVLEPMSRHYLVDEEHPTGVPELPPQDFKRGSQQELNTVAKATHAAKWSPFPKVNQ</sequence>
<feature type="compositionally biased region" description="Polar residues" evidence="1">
    <location>
        <begin position="63"/>
        <end position="76"/>
    </location>
</feature>
<comment type="caution">
    <text evidence="2">The sequence shown here is derived from an EMBL/GenBank/DDBJ whole genome shotgun (WGS) entry which is preliminary data.</text>
</comment>
<feature type="region of interest" description="Disordered" evidence="1">
    <location>
        <begin position="109"/>
        <end position="260"/>
    </location>
</feature>
<feature type="compositionally biased region" description="Low complexity" evidence="1">
    <location>
        <begin position="207"/>
        <end position="228"/>
    </location>
</feature>
<evidence type="ECO:0000256" key="1">
    <source>
        <dbReference type="SAM" id="MobiDB-lite"/>
    </source>
</evidence>